<dbReference type="RefSeq" id="WP_190128830.1">
    <property type="nucleotide sequence ID" value="NZ_BNBD01000002.1"/>
</dbReference>
<dbReference type="AlphaFoldDB" id="A0A919B0X9"/>
<reference evidence="1" key="1">
    <citation type="journal article" date="2014" name="Int. J. Syst. Evol. Microbiol.">
        <title>Complete genome sequence of Corynebacterium casei LMG S-19264T (=DSM 44701T), isolated from a smear-ripened cheese.</title>
        <authorList>
            <consortium name="US DOE Joint Genome Institute (JGI-PGF)"/>
            <person name="Walter F."/>
            <person name="Albersmeier A."/>
            <person name="Kalinowski J."/>
            <person name="Ruckert C."/>
        </authorList>
    </citation>
    <scope>NUCLEOTIDE SEQUENCE</scope>
    <source>
        <strain evidence="1">JCM 4059</strain>
    </source>
</reference>
<accession>A0A919B0X9</accession>
<protein>
    <submittedName>
        <fullName evidence="1">Uncharacterized protein</fullName>
    </submittedName>
</protein>
<evidence type="ECO:0000313" key="2">
    <source>
        <dbReference type="Proteomes" id="UP000638313"/>
    </source>
</evidence>
<proteinExistence type="predicted"/>
<organism evidence="1 2">
    <name type="scientific">Streptomyces mashuensis</name>
    <dbReference type="NCBI Taxonomy" id="33904"/>
    <lineage>
        <taxon>Bacteria</taxon>
        <taxon>Bacillati</taxon>
        <taxon>Actinomycetota</taxon>
        <taxon>Actinomycetes</taxon>
        <taxon>Kitasatosporales</taxon>
        <taxon>Streptomycetaceae</taxon>
        <taxon>Streptomyces</taxon>
    </lineage>
</organism>
<reference evidence="1" key="2">
    <citation type="submission" date="2020-09" db="EMBL/GenBank/DDBJ databases">
        <authorList>
            <person name="Sun Q."/>
            <person name="Ohkuma M."/>
        </authorList>
    </citation>
    <scope>NUCLEOTIDE SEQUENCE</scope>
    <source>
        <strain evidence="1">JCM 4059</strain>
    </source>
</reference>
<name>A0A919B0X9_9ACTN</name>
<gene>
    <name evidence="1" type="ORF">GCM10010218_17390</name>
</gene>
<keyword evidence="2" id="KW-1185">Reference proteome</keyword>
<dbReference type="Proteomes" id="UP000638313">
    <property type="component" value="Unassembled WGS sequence"/>
</dbReference>
<comment type="caution">
    <text evidence="1">The sequence shown here is derived from an EMBL/GenBank/DDBJ whole genome shotgun (WGS) entry which is preliminary data.</text>
</comment>
<dbReference type="EMBL" id="BNBD01000002">
    <property type="protein sequence ID" value="GHF36376.1"/>
    <property type="molecule type" value="Genomic_DNA"/>
</dbReference>
<sequence>MAGQLRGAPAAALVAQTRRALAGDLGNGLQSAADHVELLGGVCRELLCRVELASREDA</sequence>
<evidence type="ECO:0000313" key="1">
    <source>
        <dbReference type="EMBL" id="GHF36376.1"/>
    </source>
</evidence>